<evidence type="ECO:0000313" key="4">
    <source>
        <dbReference type="Proteomes" id="UP000466187"/>
    </source>
</evidence>
<feature type="region of interest" description="Disordered" evidence="1">
    <location>
        <begin position="55"/>
        <end position="76"/>
    </location>
</feature>
<dbReference type="AlphaFoldDB" id="A0A7I7WPS5"/>
<organism evidence="3 4">
    <name type="scientific">Mycolicibacterium gadium</name>
    <name type="common">Mycobacterium gadium</name>
    <dbReference type="NCBI Taxonomy" id="1794"/>
    <lineage>
        <taxon>Bacteria</taxon>
        <taxon>Bacillati</taxon>
        <taxon>Actinomycetota</taxon>
        <taxon>Actinomycetes</taxon>
        <taxon>Mycobacteriales</taxon>
        <taxon>Mycobacteriaceae</taxon>
        <taxon>Mycolicibacterium</taxon>
    </lineage>
</organism>
<evidence type="ECO:0000256" key="1">
    <source>
        <dbReference type="SAM" id="MobiDB-lite"/>
    </source>
</evidence>
<feature type="domain" description="Probable transposase IS891/IS1136/IS1341" evidence="2">
    <location>
        <begin position="9"/>
        <end position="122"/>
    </location>
</feature>
<name>A0A7I7WPS5_MYCGU</name>
<gene>
    <name evidence="3" type="ORF">MGAD_40210</name>
</gene>
<reference evidence="3 4" key="1">
    <citation type="journal article" date="2019" name="Emerg. Microbes Infect.">
        <title>Comprehensive subspecies identification of 175 nontuberculous mycobacteria species based on 7547 genomic profiles.</title>
        <authorList>
            <person name="Matsumoto Y."/>
            <person name="Kinjo T."/>
            <person name="Motooka D."/>
            <person name="Nabeya D."/>
            <person name="Jung N."/>
            <person name="Uechi K."/>
            <person name="Horii T."/>
            <person name="Iida T."/>
            <person name="Fujita J."/>
            <person name="Nakamura S."/>
        </authorList>
    </citation>
    <scope>NUCLEOTIDE SEQUENCE [LARGE SCALE GENOMIC DNA]</scope>
    <source>
        <strain evidence="3 4">JCM 12688</strain>
    </source>
</reference>
<evidence type="ECO:0000259" key="2">
    <source>
        <dbReference type="Pfam" id="PF01385"/>
    </source>
</evidence>
<protein>
    <recommendedName>
        <fullName evidence="2">Probable transposase IS891/IS1136/IS1341 domain-containing protein</fullName>
    </recommendedName>
</protein>
<dbReference type="Proteomes" id="UP000466187">
    <property type="component" value="Chromosome"/>
</dbReference>
<evidence type="ECO:0000313" key="3">
    <source>
        <dbReference type="EMBL" id="BBZ19686.1"/>
    </source>
</evidence>
<sequence length="127" mass="14166">MAPSVLGLPREVVGVDLGIQHLAILSEPVRGISDAAGMVANPAHLEQVNKTLRRLQRKATRREGPDRRTGKPPSRRWYRAQDKVNRLHTRVANARINALHRLTTSLSERFDQIVIEDLNIAGEVSPP</sequence>
<dbReference type="Pfam" id="PF01385">
    <property type="entry name" value="OrfB_IS605"/>
    <property type="match status" value="1"/>
</dbReference>
<dbReference type="KEGG" id="mgad:MGAD_40210"/>
<dbReference type="InterPro" id="IPR001959">
    <property type="entry name" value="Transposase"/>
</dbReference>
<accession>A0A7I7WPS5</accession>
<proteinExistence type="predicted"/>
<dbReference type="EMBL" id="AP022608">
    <property type="protein sequence ID" value="BBZ19686.1"/>
    <property type="molecule type" value="Genomic_DNA"/>
</dbReference>